<dbReference type="PANTHER" id="PTHR46405:SF9">
    <property type="entry name" value="E3 UBIQUITIN-PROTEIN LIGASE RF298"/>
    <property type="match status" value="1"/>
</dbReference>
<name>A0AAF0ULN5_SOLVR</name>
<dbReference type="AlphaFoldDB" id="A0AAF0ULN5"/>
<keyword evidence="3" id="KW-1185">Reference proteome</keyword>
<dbReference type="InterPro" id="IPR046934">
    <property type="entry name" value="PIR2-like"/>
</dbReference>
<evidence type="ECO:0000256" key="1">
    <source>
        <dbReference type="SAM" id="SignalP"/>
    </source>
</evidence>
<dbReference type="PANTHER" id="PTHR46405">
    <property type="entry name" value="OS05G0141500 PROTEIN"/>
    <property type="match status" value="1"/>
</dbReference>
<accession>A0AAF0ULN5</accession>
<gene>
    <name evidence="2" type="ORF">MTR67_040904</name>
</gene>
<keyword evidence="1" id="KW-0732">Signal</keyword>
<feature type="chain" id="PRO_5042089924" evidence="1">
    <location>
        <begin position="19"/>
        <end position="146"/>
    </location>
</feature>
<dbReference type="Proteomes" id="UP001234989">
    <property type="component" value="Chromosome 9"/>
</dbReference>
<sequence>MIIINTLFLFFYSSTVQSLSSMELKSSIKAPNNTTISSVVPNYYDESLGKYVLQNKRDEVILLLISHLKTVADPGIKLGGSKFKEEAHVVIYNVGLKKEMEALMFSTGVYAMNVNKALAKVQEAVKKCQAEDVKKCSFEEDLSTIK</sequence>
<dbReference type="EMBL" id="CP133620">
    <property type="protein sequence ID" value="WMV47519.1"/>
    <property type="molecule type" value="Genomic_DNA"/>
</dbReference>
<organism evidence="2 3">
    <name type="scientific">Solanum verrucosum</name>
    <dbReference type="NCBI Taxonomy" id="315347"/>
    <lineage>
        <taxon>Eukaryota</taxon>
        <taxon>Viridiplantae</taxon>
        <taxon>Streptophyta</taxon>
        <taxon>Embryophyta</taxon>
        <taxon>Tracheophyta</taxon>
        <taxon>Spermatophyta</taxon>
        <taxon>Magnoliopsida</taxon>
        <taxon>eudicotyledons</taxon>
        <taxon>Gunneridae</taxon>
        <taxon>Pentapetalae</taxon>
        <taxon>asterids</taxon>
        <taxon>lamiids</taxon>
        <taxon>Solanales</taxon>
        <taxon>Solanaceae</taxon>
        <taxon>Solanoideae</taxon>
        <taxon>Solaneae</taxon>
        <taxon>Solanum</taxon>
    </lineage>
</organism>
<reference evidence="2" key="1">
    <citation type="submission" date="2023-08" db="EMBL/GenBank/DDBJ databases">
        <title>A de novo genome assembly of Solanum verrucosum Schlechtendal, a Mexican diploid species geographically isolated from the other diploid A-genome species in potato relatives.</title>
        <authorList>
            <person name="Hosaka K."/>
        </authorList>
    </citation>
    <scope>NUCLEOTIDE SEQUENCE</scope>
    <source>
        <tissue evidence="2">Young leaves</tissue>
    </source>
</reference>
<protein>
    <submittedName>
        <fullName evidence="2">Uncharacterized protein</fullName>
    </submittedName>
</protein>
<evidence type="ECO:0000313" key="3">
    <source>
        <dbReference type="Proteomes" id="UP001234989"/>
    </source>
</evidence>
<proteinExistence type="predicted"/>
<feature type="signal peptide" evidence="1">
    <location>
        <begin position="1"/>
        <end position="18"/>
    </location>
</feature>
<evidence type="ECO:0000313" key="2">
    <source>
        <dbReference type="EMBL" id="WMV47519.1"/>
    </source>
</evidence>